<dbReference type="SMART" id="SM00130">
    <property type="entry name" value="KR"/>
    <property type="match status" value="1"/>
</dbReference>
<feature type="domain" description="Peptidase S1" evidence="22">
    <location>
        <begin position="341"/>
        <end position="577"/>
    </location>
</feature>
<evidence type="ECO:0000256" key="8">
    <source>
        <dbReference type="ARBA" id="ARBA00022801"/>
    </source>
</evidence>
<evidence type="ECO:0000259" key="20">
    <source>
        <dbReference type="PROSITE" id="PS50026"/>
    </source>
</evidence>
<keyword evidence="25" id="KW-1185">Reference proteome</keyword>
<dbReference type="Gene3D" id="2.10.25.10">
    <property type="entry name" value="Laminin"/>
    <property type="match status" value="2"/>
</dbReference>
<dbReference type="SUPFAM" id="SSF57440">
    <property type="entry name" value="Kringle-like"/>
    <property type="match status" value="2"/>
</dbReference>
<dbReference type="SMART" id="SM00059">
    <property type="entry name" value="FN2"/>
    <property type="match status" value="1"/>
</dbReference>
<dbReference type="InterPro" id="IPR038178">
    <property type="entry name" value="Kringle_sf"/>
</dbReference>
<dbReference type="CDD" id="cd00062">
    <property type="entry name" value="FN2"/>
    <property type="match status" value="1"/>
</dbReference>
<evidence type="ECO:0000256" key="2">
    <source>
        <dbReference type="ARBA" id="ARBA00022525"/>
    </source>
</evidence>
<accession>A0ABD1IVV4</accession>
<evidence type="ECO:0000259" key="21">
    <source>
        <dbReference type="PROSITE" id="PS50070"/>
    </source>
</evidence>
<dbReference type="PROSITE" id="PS51092">
    <property type="entry name" value="FN2_2"/>
    <property type="match status" value="1"/>
</dbReference>
<evidence type="ECO:0000259" key="22">
    <source>
        <dbReference type="PROSITE" id="PS50240"/>
    </source>
</evidence>
<dbReference type="Proteomes" id="UP001591681">
    <property type="component" value="Unassembled WGS sequence"/>
</dbReference>
<keyword evidence="8 18" id="KW-0378">Hydrolase</keyword>
<dbReference type="GO" id="GO:1901701">
    <property type="term" value="P:cellular response to oxygen-containing compound"/>
    <property type="evidence" value="ECO:0007669"/>
    <property type="project" value="UniProtKB-ARBA"/>
</dbReference>
<keyword evidence="4 16" id="KW-0420">Kringle</keyword>
<keyword evidence="2" id="KW-0964">Secreted</keyword>
<dbReference type="PROSITE" id="PS00135">
    <property type="entry name" value="TRYPSIN_SER"/>
    <property type="match status" value="1"/>
</dbReference>
<evidence type="ECO:0000256" key="5">
    <source>
        <dbReference type="ARBA" id="ARBA00022670"/>
    </source>
</evidence>
<feature type="domain" description="EGF-like" evidence="20">
    <location>
        <begin position="165"/>
        <end position="203"/>
    </location>
</feature>
<dbReference type="FunFam" id="2.10.25.10:FF:000255">
    <property type="entry name" value="Sushi, nidogen and EGF-like domains 1"/>
    <property type="match status" value="1"/>
</dbReference>
<dbReference type="PROSITE" id="PS00022">
    <property type="entry name" value="EGF_1"/>
    <property type="match status" value="2"/>
</dbReference>
<dbReference type="PROSITE" id="PS01186">
    <property type="entry name" value="EGF_2"/>
    <property type="match status" value="2"/>
</dbReference>
<feature type="domain" description="Kringle" evidence="21">
    <location>
        <begin position="209"/>
        <end position="291"/>
    </location>
</feature>
<feature type="disulfide bond" evidence="15">
    <location>
        <begin position="174"/>
        <end position="191"/>
    </location>
</feature>
<evidence type="ECO:0000313" key="25">
    <source>
        <dbReference type="Proteomes" id="UP001591681"/>
    </source>
</evidence>
<keyword evidence="5 18" id="KW-0645">Protease</keyword>
<dbReference type="GO" id="GO:0006508">
    <property type="term" value="P:proteolysis"/>
    <property type="evidence" value="ECO:0007669"/>
    <property type="project" value="UniProtKB-KW"/>
</dbReference>
<evidence type="ECO:0000256" key="18">
    <source>
        <dbReference type="RuleBase" id="RU363034"/>
    </source>
</evidence>
<dbReference type="SUPFAM" id="SSF57196">
    <property type="entry name" value="EGF/Laminin"/>
    <property type="match status" value="1"/>
</dbReference>
<evidence type="ECO:0000259" key="23">
    <source>
        <dbReference type="PROSITE" id="PS51092"/>
    </source>
</evidence>
<dbReference type="Gene3D" id="2.10.10.10">
    <property type="entry name" value="Fibronectin, type II, collagen-binding"/>
    <property type="match status" value="1"/>
</dbReference>
<name>A0ABD1IVV4_9TELE</name>
<gene>
    <name evidence="24" type="ORF">ACEWY4_024846</name>
</gene>
<dbReference type="PROSITE" id="PS01253">
    <property type="entry name" value="FN1_1"/>
    <property type="match status" value="1"/>
</dbReference>
<evidence type="ECO:0000256" key="15">
    <source>
        <dbReference type="PROSITE-ProRule" id="PRU00076"/>
    </source>
</evidence>
<dbReference type="PROSITE" id="PS50240">
    <property type="entry name" value="TRYPSIN_DOM"/>
    <property type="match status" value="1"/>
</dbReference>
<dbReference type="SUPFAM" id="SSF50494">
    <property type="entry name" value="Trypsin-like serine proteases"/>
    <property type="match status" value="1"/>
</dbReference>
<dbReference type="InterPro" id="IPR000562">
    <property type="entry name" value="FN_type2_dom"/>
</dbReference>
<dbReference type="GO" id="GO:0005615">
    <property type="term" value="C:extracellular space"/>
    <property type="evidence" value="ECO:0007669"/>
    <property type="project" value="UniProtKB-ARBA"/>
</dbReference>
<dbReference type="InterPro" id="IPR000742">
    <property type="entry name" value="EGF"/>
</dbReference>
<feature type="domain" description="Fibronectin type-II" evidence="23">
    <location>
        <begin position="24"/>
        <end position="70"/>
    </location>
</feature>
<evidence type="ECO:0000256" key="7">
    <source>
        <dbReference type="ARBA" id="ARBA00022737"/>
    </source>
</evidence>
<dbReference type="PRINTS" id="PR00722">
    <property type="entry name" value="CHYMOTRYPSIN"/>
</dbReference>
<feature type="region of interest" description="Disordered" evidence="19">
    <location>
        <begin position="297"/>
        <end position="332"/>
    </location>
</feature>
<evidence type="ECO:0000256" key="6">
    <source>
        <dbReference type="ARBA" id="ARBA00022729"/>
    </source>
</evidence>
<dbReference type="PROSITE" id="PS00134">
    <property type="entry name" value="TRYPSIN_HIS"/>
    <property type="match status" value="1"/>
</dbReference>
<comment type="caution">
    <text evidence="17">Lacks conserved residue(s) required for the propagation of feature annotation.</text>
</comment>
<keyword evidence="12" id="KW-0325">Glycoprotein</keyword>
<dbReference type="PANTHER" id="PTHR24264:SF43">
    <property type="entry name" value="HEPATOCYTE GROWTH FACTOR ACTIVATOR"/>
    <property type="match status" value="1"/>
</dbReference>
<comment type="catalytic activity">
    <reaction evidence="13">
        <text>Preferential cleavage: Arg-|-Xaa, Lys-|-Xaa.</text>
        <dbReference type="EC" id="3.4.21.4"/>
    </reaction>
</comment>
<organism evidence="24 25">
    <name type="scientific">Coilia grayii</name>
    <name type="common">Gray's grenadier anchovy</name>
    <dbReference type="NCBI Taxonomy" id="363190"/>
    <lineage>
        <taxon>Eukaryota</taxon>
        <taxon>Metazoa</taxon>
        <taxon>Chordata</taxon>
        <taxon>Craniata</taxon>
        <taxon>Vertebrata</taxon>
        <taxon>Euteleostomi</taxon>
        <taxon>Actinopterygii</taxon>
        <taxon>Neopterygii</taxon>
        <taxon>Teleostei</taxon>
        <taxon>Clupei</taxon>
        <taxon>Clupeiformes</taxon>
        <taxon>Clupeoidei</taxon>
        <taxon>Engraulidae</taxon>
        <taxon>Coilinae</taxon>
        <taxon>Coilia</taxon>
    </lineage>
</organism>
<keyword evidence="9 18" id="KW-0720">Serine protease</keyword>
<dbReference type="InterPro" id="IPR000083">
    <property type="entry name" value="Fibronectin_type1"/>
</dbReference>
<evidence type="ECO:0000256" key="10">
    <source>
        <dbReference type="ARBA" id="ARBA00023145"/>
    </source>
</evidence>
<evidence type="ECO:0000256" key="17">
    <source>
        <dbReference type="PROSITE-ProRule" id="PRU00479"/>
    </source>
</evidence>
<dbReference type="CDD" id="cd00108">
    <property type="entry name" value="KR"/>
    <property type="match status" value="1"/>
</dbReference>
<proteinExistence type="predicted"/>
<evidence type="ECO:0000256" key="3">
    <source>
        <dbReference type="ARBA" id="ARBA00022536"/>
    </source>
</evidence>
<keyword evidence="7" id="KW-0677">Repeat</keyword>
<dbReference type="PRINTS" id="PR00018">
    <property type="entry name" value="KRINGLE"/>
</dbReference>
<evidence type="ECO:0000256" key="16">
    <source>
        <dbReference type="PROSITE-ProRule" id="PRU00121"/>
    </source>
</evidence>
<comment type="subcellular location">
    <subcellularLocation>
        <location evidence="1">Secreted</location>
        <location evidence="1">Extracellular space</location>
    </subcellularLocation>
</comment>
<evidence type="ECO:0000256" key="4">
    <source>
        <dbReference type="ARBA" id="ARBA00022572"/>
    </source>
</evidence>
<keyword evidence="6" id="KW-0732">Signal</keyword>
<keyword evidence="11 15" id="KW-1015">Disulfide bond</keyword>
<keyword evidence="3 15" id="KW-0245">EGF-like domain</keyword>
<dbReference type="InterPro" id="IPR018056">
    <property type="entry name" value="Kringle_CS"/>
</dbReference>
<dbReference type="InterPro" id="IPR001314">
    <property type="entry name" value="Peptidase_S1A"/>
</dbReference>
<comment type="caution">
    <text evidence="24">The sequence shown here is derived from an EMBL/GenBank/DDBJ whole genome shotgun (WGS) entry which is preliminary data.</text>
</comment>
<dbReference type="GO" id="GO:0004252">
    <property type="term" value="F:serine-type endopeptidase activity"/>
    <property type="evidence" value="ECO:0007669"/>
    <property type="project" value="UniProtKB-EC"/>
</dbReference>
<dbReference type="InterPro" id="IPR043504">
    <property type="entry name" value="Peptidase_S1_PA_chymotrypsin"/>
</dbReference>
<dbReference type="CDD" id="cd00054">
    <property type="entry name" value="EGF_CA"/>
    <property type="match status" value="1"/>
</dbReference>
<dbReference type="GO" id="GO:0033993">
    <property type="term" value="P:response to lipid"/>
    <property type="evidence" value="ECO:0007669"/>
    <property type="project" value="UniProtKB-ARBA"/>
</dbReference>
<protein>
    <recommendedName>
        <fullName evidence="14">trypsin</fullName>
        <ecNumber evidence="14">3.4.21.4</ecNumber>
    </recommendedName>
</protein>
<evidence type="ECO:0000256" key="12">
    <source>
        <dbReference type="ARBA" id="ARBA00023180"/>
    </source>
</evidence>
<dbReference type="Gene3D" id="2.40.20.10">
    <property type="entry name" value="Plasminogen Kringle 4"/>
    <property type="match status" value="1"/>
</dbReference>
<feature type="disulfide bond" evidence="15">
    <location>
        <begin position="112"/>
        <end position="121"/>
    </location>
</feature>
<evidence type="ECO:0000256" key="19">
    <source>
        <dbReference type="SAM" id="MobiDB-lite"/>
    </source>
</evidence>
<feature type="domain" description="EGF-like" evidence="20">
    <location>
        <begin position="84"/>
        <end position="122"/>
    </location>
</feature>
<dbReference type="Gene3D" id="2.40.10.10">
    <property type="entry name" value="Trypsin-like serine proteases"/>
    <property type="match status" value="1"/>
</dbReference>
<dbReference type="InterPro" id="IPR009003">
    <property type="entry name" value="Peptidase_S1_PA"/>
</dbReference>
<keyword evidence="10" id="KW-0865">Zymogen</keyword>
<dbReference type="InterPro" id="IPR018114">
    <property type="entry name" value="TRYPSIN_HIS"/>
</dbReference>
<dbReference type="InterPro" id="IPR050127">
    <property type="entry name" value="Serine_Proteases_S1"/>
</dbReference>
<dbReference type="InterPro" id="IPR013806">
    <property type="entry name" value="Kringle-like"/>
</dbReference>
<dbReference type="Pfam" id="PF00040">
    <property type="entry name" value="fn2"/>
    <property type="match status" value="1"/>
</dbReference>
<dbReference type="Pfam" id="PF00089">
    <property type="entry name" value="Trypsin"/>
    <property type="match status" value="1"/>
</dbReference>
<evidence type="ECO:0000313" key="24">
    <source>
        <dbReference type="EMBL" id="KAL2079102.1"/>
    </source>
</evidence>
<dbReference type="PANTHER" id="PTHR24264">
    <property type="entry name" value="TRYPSIN-RELATED"/>
    <property type="match status" value="1"/>
</dbReference>
<dbReference type="AlphaFoldDB" id="A0ABD1IVV4"/>
<dbReference type="PROSITE" id="PS50026">
    <property type="entry name" value="EGF_3"/>
    <property type="match status" value="2"/>
</dbReference>
<evidence type="ECO:0000256" key="13">
    <source>
        <dbReference type="ARBA" id="ARBA00036320"/>
    </source>
</evidence>
<dbReference type="InterPro" id="IPR000001">
    <property type="entry name" value="Kringle"/>
</dbReference>
<dbReference type="PROSITE" id="PS00021">
    <property type="entry name" value="KRINGLE_1"/>
    <property type="match status" value="1"/>
</dbReference>
<dbReference type="FunFam" id="2.40.20.10:FF:000001">
    <property type="entry name" value="Urokinase-type plasminogen activator"/>
    <property type="match status" value="1"/>
</dbReference>
<dbReference type="CDD" id="cd00190">
    <property type="entry name" value="Tryp_SPc"/>
    <property type="match status" value="1"/>
</dbReference>
<evidence type="ECO:0000256" key="14">
    <source>
        <dbReference type="ARBA" id="ARBA00038868"/>
    </source>
</evidence>
<dbReference type="InterPro" id="IPR036943">
    <property type="entry name" value="FN_type2_sf"/>
</dbReference>
<feature type="disulfide bond" evidence="15">
    <location>
        <begin position="193"/>
        <end position="202"/>
    </location>
</feature>
<dbReference type="SMART" id="SM00181">
    <property type="entry name" value="EGF"/>
    <property type="match status" value="2"/>
</dbReference>
<dbReference type="FunFam" id="2.40.10.10:FF:000003">
    <property type="entry name" value="Transmembrane serine protease 3"/>
    <property type="match status" value="1"/>
</dbReference>
<dbReference type="EMBL" id="JBHFQA010000022">
    <property type="protein sequence ID" value="KAL2079102.1"/>
    <property type="molecule type" value="Genomic_DNA"/>
</dbReference>
<evidence type="ECO:0000256" key="9">
    <source>
        <dbReference type="ARBA" id="ARBA00022825"/>
    </source>
</evidence>
<dbReference type="Pfam" id="PF00051">
    <property type="entry name" value="Kringle"/>
    <property type="match status" value="1"/>
</dbReference>
<feature type="disulfide bond" evidence="15">
    <location>
        <begin position="93"/>
        <end position="110"/>
    </location>
</feature>
<evidence type="ECO:0000256" key="11">
    <source>
        <dbReference type="ARBA" id="ARBA00023157"/>
    </source>
</evidence>
<sequence length="580" mass="65264">MVPPGHEIILARDSIKESRKVLTTNGQECKFPFRLGGTIYHQCISLSSRKPWCSLTHNFDRDHRWGYCTSENRHPNDIPVSRREPDPCAGSPCWNGGLCTRDSHNRTFECTCPQGFSGRRCEERQCYEETHLRYYDSGDSWGRIADRIVEQCTCQDGRALCGRTRYTVCSWNPCENQGTCRKIEATGEEVCACRSGYSGPFCSIVPSAQCYKGNGSDYRGTVNTTTSGTHCLPWNSDLLFDELSLDRAKDKDLQGLGEHAFCRNPDKDSMPWCYMMQDGAVSWEYCDIPACNRHTPFTRLQPPPLPSDRPTTRRPPRPAPKPVRPNKCGTRHQKRIPRGRILGGSSALPGSHPWMAAIYIGEEFCGGTLVHACWVVSAAHCFYRNPLMSKIRVVLGQHFFNDTGPNTRHFGVEKYVFPDRYSQFNPTQHDIVLLKLLKKDGRCARRSPFIRPICLPDKNTTFPNYYCCQITGWGRMQEKGATYSHLREGQVRIIPFDCCARPEIYGPEIRPGMLCAGNNGCVDACQGDSGGPLACAKDGVSILYGVISWGDGCGRKNKPGVYTKVPDYIDWITTVIRSRS</sequence>
<evidence type="ECO:0000256" key="1">
    <source>
        <dbReference type="ARBA" id="ARBA00004239"/>
    </source>
</evidence>
<dbReference type="InterPro" id="IPR033116">
    <property type="entry name" value="TRYPSIN_SER"/>
</dbReference>
<dbReference type="PROSITE" id="PS50070">
    <property type="entry name" value="KRINGLE_2"/>
    <property type="match status" value="1"/>
</dbReference>
<dbReference type="EC" id="3.4.21.4" evidence="14"/>
<dbReference type="SMART" id="SM00020">
    <property type="entry name" value="Tryp_SPc"/>
    <property type="match status" value="1"/>
</dbReference>
<dbReference type="InterPro" id="IPR001254">
    <property type="entry name" value="Trypsin_dom"/>
</dbReference>
<reference evidence="24 25" key="1">
    <citation type="submission" date="2024-09" db="EMBL/GenBank/DDBJ databases">
        <title>A chromosome-level genome assembly of Gray's grenadier anchovy, Coilia grayii.</title>
        <authorList>
            <person name="Fu Z."/>
        </authorList>
    </citation>
    <scope>NUCLEOTIDE SEQUENCE [LARGE SCALE GENOMIC DNA]</scope>
    <source>
        <strain evidence="24">G4</strain>
        <tissue evidence="24">Muscle</tissue>
    </source>
</reference>